<dbReference type="EMBL" id="CP009245">
    <property type="protein sequence ID" value="APT84068.1"/>
    <property type="molecule type" value="Genomic_DNA"/>
</dbReference>
<evidence type="ECO:0000313" key="3">
    <source>
        <dbReference type="EMBL" id="APT84068.1"/>
    </source>
</evidence>
<feature type="chain" id="PRO_5038544424" description="SCP domain-containing protein" evidence="1">
    <location>
        <begin position="25"/>
        <end position="172"/>
    </location>
</feature>
<proteinExistence type="predicted"/>
<dbReference type="Gene3D" id="3.40.33.10">
    <property type="entry name" value="CAP"/>
    <property type="match status" value="1"/>
</dbReference>
<accession>A0A1L7CE15</accession>
<dbReference type="InterPro" id="IPR035940">
    <property type="entry name" value="CAP_sf"/>
</dbReference>
<evidence type="ECO:0000313" key="4">
    <source>
        <dbReference type="Proteomes" id="UP000185478"/>
    </source>
</evidence>
<gene>
    <name evidence="3" type="ORF">CAQU_02135</name>
</gene>
<keyword evidence="4" id="KW-1185">Reference proteome</keyword>
<keyword evidence="1" id="KW-0732">Signal</keyword>
<name>A0A1L7CE15_9CORY</name>
<feature type="signal peptide" evidence="1">
    <location>
        <begin position="1"/>
        <end position="24"/>
    </location>
</feature>
<evidence type="ECO:0000259" key="2">
    <source>
        <dbReference type="Pfam" id="PF00188"/>
    </source>
</evidence>
<dbReference type="OrthoDB" id="68195at2"/>
<dbReference type="RefSeq" id="WP_075724797.1">
    <property type="nucleotide sequence ID" value="NZ_CP009245.1"/>
</dbReference>
<dbReference type="Pfam" id="PF00188">
    <property type="entry name" value="CAP"/>
    <property type="match status" value="1"/>
</dbReference>
<dbReference type="SUPFAM" id="SSF55797">
    <property type="entry name" value="PR-1-like"/>
    <property type="match status" value="1"/>
</dbReference>
<dbReference type="Proteomes" id="UP000185478">
    <property type="component" value="Chromosome"/>
</dbReference>
<dbReference type="KEGG" id="caqu:CAQU_02135"/>
<dbReference type="InterPro" id="IPR014044">
    <property type="entry name" value="CAP_dom"/>
</dbReference>
<sequence>MEMEDVVKKIHVAFIASTIATVMAATPAHAIGSSAAPILTHATAQAATAPYATQIRTVDGVGLNKDEADFIWILNEYRAAHGLSRLRVDQELTNSSRYWSEVLASQHHLHHSDFNVYENVLESPHYDMARYLYLWQQSPGHNANLLEPKVSRVGFGVRTARDGQNYATLQLL</sequence>
<dbReference type="CDD" id="cd05379">
    <property type="entry name" value="CAP_bacterial"/>
    <property type="match status" value="1"/>
</dbReference>
<feature type="domain" description="SCP" evidence="2">
    <location>
        <begin position="74"/>
        <end position="168"/>
    </location>
</feature>
<dbReference type="STRING" id="1431546.CAQU_02135"/>
<dbReference type="AlphaFoldDB" id="A0A1L7CE15"/>
<organism evidence="3 4">
    <name type="scientific">Corynebacterium aquilae DSM 44791</name>
    <dbReference type="NCBI Taxonomy" id="1431546"/>
    <lineage>
        <taxon>Bacteria</taxon>
        <taxon>Bacillati</taxon>
        <taxon>Actinomycetota</taxon>
        <taxon>Actinomycetes</taxon>
        <taxon>Mycobacteriales</taxon>
        <taxon>Corynebacteriaceae</taxon>
        <taxon>Corynebacterium</taxon>
    </lineage>
</organism>
<protein>
    <recommendedName>
        <fullName evidence="2">SCP domain-containing protein</fullName>
    </recommendedName>
</protein>
<evidence type="ECO:0000256" key="1">
    <source>
        <dbReference type="SAM" id="SignalP"/>
    </source>
</evidence>
<reference evidence="3 4" key="1">
    <citation type="submission" date="2014-08" db="EMBL/GenBank/DDBJ databases">
        <title>Complete genome sequence of Corynebacterium aquilae S-613T(T) (=DSM 44791(T)), isolated from the choana of a healthy golden eagle.</title>
        <authorList>
            <person name="Ruckert C."/>
            <person name="Albersmeier A."/>
            <person name="Winkler A."/>
            <person name="Kalinowski J."/>
        </authorList>
    </citation>
    <scope>NUCLEOTIDE SEQUENCE [LARGE SCALE GENOMIC DNA]</scope>
    <source>
        <strain evidence="3 4">S-613</strain>
    </source>
</reference>